<evidence type="ECO:0000313" key="2">
    <source>
        <dbReference type="Proteomes" id="UP001164539"/>
    </source>
</evidence>
<dbReference type="Proteomes" id="UP001164539">
    <property type="component" value="Chromosome 14"/>
</dbReference>
<organism evidence="1 2">
    <name type="scientific">Melia azedarach</name>
    <name type="common">Chinaberry tree</name>
    <dbReference type="NCBI Taxonomy" id="155640"/>
    <lineage>
        <taxon>Eukaryota</taxon>
        <taxon>Viridiplantae</taxon>
        <taxon>Streptophyta</taxon>
        <taxon>Embryophyta</taxon>
        <taxon>Tracheophyta</taxon>
        <taxon>Spermatophyta</taxon>
        <taxon>Magnoliopsida</taxon>
        <taxon>eudicotyledons</taxon>
        <taxon>Gunneridae</taxon>
        <taxon>Pentapetalae</taxon>
        <taxon>rosids</taxon>
        <taxon>malvids</taxon>
        <taxon>Sapindales</taxon>
        <taxon>Meliaceae</taxon>
        <taxon>Melia</taxon>
    </lineage>
</organism>
<protein>
    <submittedName>
        <fullName evidence="1">Protein DETOXIFICATION</fullName>
    </submittedName>
</protein>
<gene>
    <name evidence="1" type="ORF">OWV82_024654</name>
</gene>
<proteinExistence type="predicted"/>
<keyword evidence="2" id="KW-1185">Reference proteome</keyword>
<name>A0ACC1WR03_MELAZ</name>
<sequence>MALMGIGEVQHENQNPLLLSSPEENETQEESSKHDDTFISKTWKESMKLWQIAGPSIFSRLAMFSMIVITQSFAGHLSELNLAAISIATTVIIAISFGFLFTLQRFLQSQLKTAVIAWVSGGALLLHAVVSWNFVYKLKVGIVGTAITLDFSWWVSVLGLIVYTVCGGCLLSWTGFSAHALVGLWEFFKLFVASGIMLSLENFYYRVLIIVSGYMHNTEVAIDALSICITIYGWESMIPLGFLAATGVRATNELGAGKANGAKFAAIMSVLNSLLVGFFFWSIIIAIPKKLALIFTSSSAVITMVNELAILLAFTILLNCVQPILLGIAVGSGWQVLVVFINIGNYYIVGVLFGVFLGWLLYFDITGI</sequence>
<accession>A0ACC1WR03</accession>
<dbReference type="EMBL" id="CM051407">
    <property type="protein sequence ID" value="KAJ4701402.1"/>
    <property type="molecule type" value="Genomic_DNA"/>
</dbReference>
<evidence type="ECO:0000313" key="1">
    <source>
        <dbReference type="EMBL" id="KAJ4701402.1"/>
    </source>
</evidence>
<reference evidence="1 2" key="1">
    <citation type="journal article" date="2023" name="Science">
        <title>Complex scaffold remodeling in plant triterpene biosynthesis.</title>
        <authorList>
            <person name="De La Pena R."/>
            <person name="Hodgson H."/>
            <person name="Liu J.C."/>
            <person name="Stephenson M.J."/>
            <person name="Martin A.C."/>
            <person name="Owen C."/>
            <person name="Harkess A."/>
            <person name="Leebens-Mack J."/>
            <person name="Jimenez L.E."/>
            <person name="Osbourn A."/>
            <person name="Sattely E.S."/>
        </authorList>
    </citation>
    <scope>NUCLEOTIDE SEQUENCE [LARGE SCALE GENOMIC DNA]</scope>
    <source>
        <strain evidence="2">cv. JPN11</strain>
        <tissue evidence="1">Leaf</tissue>
    </source>
</reference>
<comment type="caution">
    <text evidence="1">The sequence shown here is derived from an EMBL/GenBank/DDBJ whole genome shotgun (WGS) entry which is preliminary data.</text>
</comment>